<reference evidence="1" key="2">
    <citation type="submission" date="2022-01" db="EMBL/GenBank/DDBJ databases">
        <authorList>
            <person name="Yamashiro T."/>
            <person name="Shiraishi A."/>
            <person name="Satake H."/>
            <person name="Nakayama K."/>
        </authorList>
    </citation>
    <scope>NUCLEOTIDE SEQUENCE</scope>
</reference>
<reference evidence="1" key="1">
    <citation type="journal article" date="2022" name="Int. J. Mol. Sci.">
        <title>Draft Genome of Tanacetum Coccineum: Genomic Comparison of Closely Related Tanacetum-Family Plants.</title>
        <authorList>
            <person name="Yamashiro T."/>
            <person name="Shiraishi A."/>
            <person name="Nakayama K."/>
            <person name="Satake H."/>
        </authorList>
    </citation>
    <scope>NUCLEOTIDE SEQUENCE</scope>
</reference>
<accession>A0ABQ5D347</accession>
<name>A0ABQ5D347_9ASTR</name>
<evidence type="ECO:0000313" key="2">
    <source>
        <dbReference type="Proteomes" id="UP001151760"/>
    </source>
</evidence>
<protein>
    <submittedName>
        <fullName evidence="1">Uncharacterized protein</fullName>
    </submittedName>
</protein>
<keyword evidence="2" id="KW-1185">Reference proteome</keyword>
<proteinExistence type="predicted"/>
<gene>
    <name evidence="1" type="ORF">Tco_0923828</name>
</gene>
<dbReference type="EMBL" id="BQNB010014875">
    <property type="protein sequence ID" value="GJT33409.1"/>
    <property type="molecule type" value="Genomic_DNA"/>
</dbReference>
<sequence>MNMGQDRQMQMVRGNDGNQFKQYNDKMLGIRMGIMYYRMSRIRLFLNAFQNSRRSQECWKSGNRQIKKYVCCYLQTQLLIAQKEEAGIQLQAKEFDLMAAIVDLDEIEEFNEN</sequence>
<comment type="caution">
    <text evidence="1">The sequence shown here is derived from an EMBL/GenBank/DDBJ whole genome shotgun (WGS) entry which is preliminary data.</text>
</comment>
<dbReference type="Proteomes" id="UP001151760">
    <property type="component" value="Unassembled WGS sequence"/>
</dbReference>
<evidence type="ECO:0000313" key="1">
    <source>
        <dbReference type="EMBL" id="GJT33409.1"/>
    </source>
</evidence>
<organism evidence="1 2">
    <name type="scientific">Tanacetum coccineum</name>
    <dbReference type="NCBI Taxonomy" id="301880"/>
    <lineage>
        <taxon>Eukaryota</taxon>
        <taxon>Viridiplantae</taxon>
        <taxon>Streptophyta</taxon>
        <taxon>Embryophyta</taxon>
        <taxon>Tracheophyta</taxon>
        <taxon>Spermatophyta</taxon>
        <taxon>Magnoliopsida</taxon>
        <taxon>eudicotyledons</taxon>
        <taxon>Gunneridae</taxon>
        <taxon>Pentapetalae</taxon>
        <taxon>asterids</taxon>
        <taxon>campanulids</taxon>
        <taxon>Asterales</taxon>
        <taxon>Asteraceae</taxon>
        <taxon>Asteroideae</taxon>
        <taxon>Anthemideae</taxon>
        <taxon>Anthemidinae</taxon>
        <taxon>Tanacetum</taxon>
    </lineage>
</organism>